<feature type="compositionally biased region" description="Polar residues" evidence="2">
    <location>
        <begin position="396"/>
        <end position="405"/>
    </location>
</feature>
<feature type="compositionally biased region" description="Basic and acidic residues" evidence="2">
    <location>
        <begin position="1159"/>
        <end position="1200"/>
    </location>
</feature>
<dbReference type="InParanoid" id="D8LT82"/>
<feature type="compositionally biased region" description="Polar residues" evidence="2">
    <location>
        <begin position="1026"/>
        <end position="1038"/>
    </location>
</feature>
<feature type="region of interest" description="Disordered" evidence="2">
    <location>
        <begin position="835"/>
        <end position="1225"/>
    </location>
</feature>
<feature type="region of interest" description="Disordered" evidence="2">
    <location>
        <begin position="71"/>
        <end position="91"/>
    </location>
</feature>
<name>D8LT82_ECTSI</name>
<dbReference type="EMBL" id="FN649751">
    <property type="protein sequence ID" value="CBN77953.1"/>
    <property type="molecule type" value="Genomic_DNA"/>
</dbReference>
<feature type="compositionally biased region" description="Low complexity" evidence="2">
    <location>
        <begin position="847"/>
        <end position="858"/>
    </location>
</feature>
<evidence type="ECO:0000256" key="2">
    <source>
        <dbReference type="SAM" id="MobiDB-lite"/>
    </source>
</evidence>
<feature type="region of interest" description="Disordered" evidence="2">
    <location>
        <begin position="1260"/>
        <end position="1282"/>
    </location>
</feature>
<feature type="compositionally biased region" description="Polar residues" evidence="2">
    <location>
        <begin position="933"/>
        <end position="951"/>
    </location>
</feature>
<dbReference type="Proteomes" id="UP000002630">
    <property type="component" value="Linkage Group LG26"/>
</dbReference>
<proteinExistence type="predicted"/>
<keyword evidence="4" id="KW-1185">Reference proteome</keyword>
<feature type="region of interest" description="Disordered" evidence="2">
    <location>
        <begin position="380"/>
        <end position="414"/>
    </location>
</feature>
<feature type="compositionally biased region" description="Low complexity" evidence="2">
    <location>
        <begin position="1053"/>
        <end position="1062"/>
    </location>
</feature>
<feature type="region of interest" description="Disordered" evidence="2">
    <location>
        <begin position="756"/>
        <end position="794"/>
    </location>
</feature>
<feature type="compositionally biased region" description="Basic and acidic residues" evidence="2">
    <location>
        <begin position="1214"/>
        <end position="1224"/>
    </location>
</feature>
<dbReference type="OrthoDB" id="10647524at2759"/>
<gene>
    <name evidence="3" type="ORF">Esi_0081_0035</name>
</gene>
<accession>D8LT82</accession>
<evidence type="ECO:0000313" key="3">
    <source>
        <dbReference type="EMBL" id="CBN77953.1"/>
    </source>
</evidence>
<organism evidence="3 4">
    <name type="scientific">Ectocarpus siliculosus</name>
    <name type="common">Brown alga</name>
    <name type="synonym">Conferva siliculosa</name>
    <dbReference type="NCBI Taxonomy" id="2880"/>
    <lineage>
        <taxon>Eukaryota</taxon>
        <taxon>Sar</taxon>
        <taxon>Stramenopiles</taxon>
        <taxon>Ochrophyta</taxon>
        <taxon>PX clade</taxon>
        <taxon>Phaeophyceae</taxon>
        <taxon>Ectocarpales</taxon>
        <taxon>Ectocarpaceae</taxon>
        <taxon>Ectocarpus</taxon>
    </lineage>
</organism>
<keyword evidence="1" id="KW-0175">Coiled coil</keyword>
<protein>
    <submittedName>
        <fullName evidence="3">Uncharacterized protein</fullName>
    </submittedName>
</protein>
<feature type="region of interest" description="Disordered" evidence="2">
    <location>
        <begin position="556"/>
        <end position="591"/>
    </location>
</feature>
<reference evidence="3 4" key="1">
    <citation type="journal article" date="2010" name="Nature">
        <title>The Ectocarpus genome and the independent evolution of multicellularity in brown algae.</title>
        <authorList>
            <person name="Cock J.M."/>
            <person name="Sterck L."/>
            <person name="Rouze P."/>
            <person name="Scornet D."/>
            <person name="Allen A.E."/>
            <person name="Amoutzias G."/>
            <person name="Anthouard V."/>
            <person name="Artiguenave F."/>
            <person name="Aury J.M."/>
            <person name="Badger J.H."/>
            <person name="Beszteri B."/>
            <person name="Billiau K."/>
            <person name="Bonnet E."/>
            <person name="Bothwell J.H."/>
            <person name="Bowler C."/>
            <person name="Boyen C."/>
            <person name="Brownlee C."/>
            <person name="Carrano C.J."/>
            <person name="Charrier B."/>
            <person name="Cho G.Y."/>
            <person name="Coelho S.M."/>
            <person name="Collen J."/>
            <person name="Corre E."/>
            <person name="Da Silva C."/>
            <person name="Delage L."/>
            <person name="Delaroque N."/>
            <person name="Dittami S.M."/>
            <person name="Doulbeau S."/>
            <person name="Elias M."/>
            <person name="Farnham G."/>
            <person name="Gachon C.M."/>
            <person name="Gschloessl B."/>
            <person name="Heesch S."/>
            <person name="Jabbari K."/>
            <person name="Jubin C."/>
            <person name="Kawai H."/>
            <person name="Kimura K."/>
            <person name="Kloareg B."/>
            <person name="Kupper F.C."/>
            <person name="Lang D."/>
            <person name="Le Bail A."/>
            <person name="Leblanc C."/>
            <person name="Lerouge P."/>
            <person name="Lohr M."/>
            <person name="Lopez P.J."/>
            <person name="Martens C."/>
            <person name="Maumus F."/>
            <person name="Michel G."/>
            <person name="Miranda-Saavedra D."/>
            <person name="Morales J."/>
            <person name="Moreau H."/>
            <person name="Motomura T."/>
            <person name="Nagasato C."/>
            <person name="Napoli C.A."/>
            <person name="Nelson D.R."/>
            <person name="Nyvall-Collen P."/>
            <person name="Peters A.F."/>
            <person name="Pommier C."/>
            <person name="Potin P."/>
            <person name="Poulain J."/>
            <person name="Quesneville H."/>
            <person name="Read B."/>
            <person name="Rensing S.A."/>
            <person name="Ritter A."/>
            <person name="Rousvoal S."/>
            <person name="Samanta M."/>
            <person name="Samson G."/>
            <person name="Schroeder D.C."/>
            <person name="Segurens B."/>
            <person name="Strittmatter M."/>
            <person name="Tonon T."/>
            <person name="Tregear J.W."/>
            <person name="Valentin K."/>
            <person name="von Dassow P."/>
            <person name="Yamagishi T."/>
            <person name="Van de Peer Y."/>
            <person name="Wincker P."/>
        </authorList>
    </citation>
    <scope>NUCLEOTIDE SEQUENCE [LARGE SCALE GENOMIC DNA]</scope>
    <source>
        <strain evidence="4">Ec32 / CCAP1310/4</strain>
    </source>
</reference>
<feature type="compositionally biased region" description="Low complexity" evidence="2">
    <location>
        <begin position="1269"/>
        <end position="1280"/>
    </location>
</feature>
<feature type="compositionally biased region" description="Low complexity" evidence="2">
    <location>
        <begin position="556"/>
        <end position="585"/>
    </location>
</feature>
<dbReference type="EMBL" id="FN649047">
    <property type="protein sequence ID" value="CBN77953.1"/>
    <property type="molecule type" value="Genomic_DNA"/>
</dbReference>
<feature type="coiled-coil region" evidence="1">
    <location>
        <begin position="262"/>
        <end position="296"/>
    </location>
</feature>
<evidence type="ECO:0000313" key="4">
    <source>
        <dbReference type="Proteomes" id="UP000002630"/>
    </source>
</evidence>
<sequence length="1312" mass="141372">MSSTAMDDLNHLETHVRLCRDGQDADAGCAETLFGNDYYQIPCTTRSRVRAIDERWEEVNVRATNTLDNIEEDDLDEKDPGRKRRSSNPVIDKRREAARKFSLRGTHERPPTKMLEISGATAWRNDIGDSGRAVTRDERVAMALAQSHENLAAAAVRFEESQERSSHLLGGLRGWLDRFTGTARPEDINPIAAMLPEAGLEDEVVALMTDCQDAALMLEHSTNRHTEQLREIFCQAGKLYGSEIDKVQKKGSAASGAAREKIAGLQEHANKVEALLQSMQDERANLHTKFSGAEQRCRWLEERYREDKTRLQEGISNYREPRLAPLLDKLKAPASATDAGQLRQLQAETARLSTENAALTEANKKLYRDLVVLRLADQGGKRSGRRGSTFAPSDLDTLSETSTASVRDDRSNNAAAEQTLRNAREQSAQAEKALLESKRENELLTTRLQSLSAELEKEKNKKATTVVNSPAPDAVEEGLRGAIRDLRRQSSGQLSEEVEARRKAVGELEAALEQARKKEVAAAEANAELSNLRLELAKTQEQVQALHESAATAKALADASASLPPEPLPLSEATEAPAAETTTPSRDTSEEINILQPVDYDGLVDRALSQEKVGLGELRRKAKDAGVTQRHCDKADKMFSDVVDCCGNGLSSVESILEGTKTIVDEDASSIQEALAAALERAIASSSVLLKEALVGRIRACEAEKKVSLEQEAAEEERAKAVALSQENMVLVDELQQHLVQVRTLRKEVGALRQENQHARLQQQHQEEMAEAAGGMHAQDAEANPPPHEEVIDIAAPPSPHAAAEEEPPPTVVADDTGTWRRRYEHLAGLLAVQTKQNSAMASRLATSGRTGPSSSRRSSPRRRIVPPAETPLSLGTPTASPEERLPHSTGPSTAVSKNGGAKPRSSPKRANRSSNTSPRPPSPAIAEVSGQEVGTGSRATLVSTGVSASNSPPPLVDTATTVGVSDVRVGAPRKASVDSGVQVGGGPTQPVVETSDGGTQADYDGVATTNDADVPVSPVVALAQPSDSSNAESNNGNPAVEQPEPSKAPFVEAAETQSTAAAEDKSKGITAEEESNGTLQAQEVAEGSDNRADQDGSASTTAIMEATDGMVPAKRPETVEDPRGDGALEPEREEQVAGSSIVETRETRDTSATTNGEGGKENGGKEEGDEVMEHGERMENRVQDDDDTDHRSTDSRGSRGCDTSTASPTDAGPDGRGRDRYESIDGEALLGKLLDEETPSAAFEDDHQKLLHKLMRVRDDEYERDKVSAQSSLSSSSSSTECLECPVLRESLAERSAEVENAREQARKLTC</sequence>
<feature type="compositionally biased region" description="Basic and acidic residues" evidence="2">
    <location>
        <begin position="1115"/>
        <end position="1136"/>
    </location>
</feature>
<evidence type="ECO:0000256" key="1">
    <source>
        <dbReference type="SAM" id="Coils"/>
    </source>
</evidence>
<feature type="coiled-coil region" evidence="1">
    <location>
        <begin position="498"/>
        <end position="549"/>
    </location>
</feature>